<dbReference type="EMBL" id="QYBB01000040">
    <property type="protein sequence ID" value="RYC29770.1"/>
    <property type="molecule type" value="Genomic_DNA"/>
</dbReference>
<dbReference type="AlphaFoldDB" id="A0A4Q2U116"/>
<name>A0A4Q2U116_9HYPH</name>
<comment type="caution">
    <text evidence="2">The sequence shown here is derived from an EMBL/GenBank/DDBJ whole genome shotgun (WGS) entry which is preliminary data.</text>
</comment>
<evidence type="ECO:0000313" key="2">
    <source>
        <dbReference type="EMBL" id="RYC29770.1"/>
    </source>
</evidence>
<evidence type="ECO:0000313" key="3">
    <source>
        <dbReference type="Proteomes" id="UP000290759"/>
    </source>
</evidence>
<dbReference type="RefSeq" id="WP_129229076.1">
    <property type="nucleotide sequence ID" value="NZ_QYBB01000040.1"/>
</dbReference>
<gene>
    <name evidence="2" type="ORF">D3273_22160</name>
</gene>
<reference evidence="2 3" key="1">
    <citation type="submission" date="2018-12" db="EMBL/GenBank/DDBJ databases">
        <authorList>
            <person name="Grouzdev D.S."/>
            <person name="Krutkina M.S."/>
        </authorList>
    </citation>
    <scope>NUCLEOTIDE SEQUENCE [LARGE SCALE GENOMIC DNA]</scope>
    <source>
        <strain evidence="2 3">RmlP026</strain>
    </source>
</reference>
<organism evidence="2 3">
    <name type="scientific">Lichenibacterium minor</name>
    <dbReference type="NCBI Taxonomy" id="2316528"/>
    <lineage>
        <taxon>Bacteria</taxon>
        <taxon>Pseudomonadati</taxon>
        <taxon>Pseudomonadota</taxon>
        <taxon>Alphaproteobacteria</taxon>
        <taxon>Hyphomicrobiales</taxon>
        <taxon>Lichenihabitantaceae</taxon>
        <taxon>Lichenibacterium</taxon>
    </lineage>
</organism>
<evidence type="ECO:0000256" key="1">
    <source>
        <dbReference type="SAM" id="MobiDB-lite"/>
    </source>
</evidence>
<keyword evidence="3" id="KW-1185">Reference proteome</keyword>
<sequence length="126" mass="14146">MRYSIPGMPIELQKAVGRIGHAVAALPDKHRDPVIDAILDALAAAHSDRETTAYERGLLPQLRERMLSALAASPLHLKLDHDEELAEVAEKDRVARVKQRENILRKRHKQAHMAEAERAYVPPKPV</sequence>
<dbReference type="Proteomes" id="UP000290759">
    <property type="component" value="Unassembled WGS sequence"/>
</dbReference>
<protein>
    <submittedName>
        <fullName evidence="2">Uncharacterized protein</fullName>
    </submittedName>
</protein>
<feature type="region of interest" description="Disordered" evidence="1">
    <location>
        <begin position="106"/>
        <end position="126"/>
    </location>
</feature>
<accession>A0A4Q2U116</accession>
<reference evidence="2 3" key="2">
    <citation type="submission" date="2019-02" db="EMBL/GenBank/DDBJ databases">
        <title>'Lichenibacterium ramalinii' gen. nov. sp. nov., 'Lichenibacterium minor' gen. nov. sp. nov.</title>
        <authorList>
            <person name="Pankratov T."/>
        </authorList>
    </citation>
    <scope>NUCLEOTIDE SEQUENCE [LARGE SCALE GENOMIC DNA]</scope>
    <source>
        <strain evidence="2 3">RmlP026</strain>
    </source>
</reference>
<proteinExistence type="predicted"/>